<proteinExistence type="predicted"/>
<dbReference type="AlphaFoldDB" id="A0A512IAH6"/>
<dbReference type="Proteomes" id="UP000321103">
    <property type="component" value="Unassembled WGS sequence"/>
</dbReference>
<gene>
    <name evidence="2" type="ORF">KTU01_08350</name>
</gene>
<dbReference type="EMBL" id="BJZS01000026">
    <property type="protein sequence ID" value="GEO94712.1"/>
    <property type="molecule type" value="Genomic_DNA"/>
</dbReference>
<feature type="region of interest" description="Disordered" evidence="1">
    <location>
        <begin position="30"/>
        <end position="49"/>
    </location>
</feature>
<evidence type="ECO:0000313" key="2">
    <source>
        <dbReference type="EMBL" id="GEO94712.1"/>
    </source>
</evidence>
<reference evidence="2 3" key="1">
    <citation type="submission" date="2019-07" db="EMBL/GenBank/DDBJ databases">
        <title>Whole genome shotgun sequence of Kocuria turfanensis NBRC 107627.</title>
        <authorList>
            <person name="Hosoyama A."/>
            <person name="Uohara A."/>
            <person name="Ohji S."/>
            <person name="Ichikawa N."/>
        </authorList>
    </citation>
    <scope>NUCLEOTIDE SEQUENCE [LARGE SCALE GENOMIC DNA]</scope>
    <source>
        <strain evidence="2 3">NBRC 107627</strain>
    </source>
</reference>
<keyword evidence="3" id="KW-1185">Reference proteome</keyword>
<name>A0A512IAH6_9MICC</name>
<comment type="caution">
    <text evidence="2">The sequence shown here is derived from an EMBL/GenBank/DDBJ whole genome shotgun (WGS) entry which is preliminary data.</text>
</comment>
<evidence type="ECO:0000256" key="1">
    <source>
        <dbReference type="SAM" id="MobiDB-lite"/>
    </source>
</evidence>
<dbReference type="RefSeq" id="WP_157093472.1">
    <property type="nucleotide sequence ID" value="NZ_BJZS01000026.1"/>
</dbReference>
<evidence type="ECO:0000313" key="3">
    <source>
        <dbReference type="Proteomes" id="UP000321103"/>
    </source>
</evidence>
<organism evidence="2 3">
    <name type="scientific">Kocuria turfanensis</name>
    <dbReference type="NCBI Taxonomy" id="388357"/>
    <lineage>
        <taxon>Bacteria</taxon>
        <taxon>Bacillati</taxon>
        <taxon>Actinomycetota</taxon>
        <taxon>Actinomycetes</taxon>
        <taxon>Micrococcales</taxon>
        <taxon>Micrococcaceae</taxon>
        <taxon>Kocuria</taxon>
    </lineage>
</organism>
<accession>A0A512IAH6</accession>
<protein>
    <submittedName>
        <fullName evidence="2">Uncharacterized protein</fullName>
    </submittedName>
</protein>
<sequence length="49" mass="5320">MIERTTGNDRVAYVSRAITAHRDAAVSASGHLLDDDVEKHHHHGEGQSA</sequence>